<keyword evidence="4" id="KW-1185">Reference proteome</keyword>
<evidence type="ECO:0000313" key="4">
    <source>
        <dbReference type="Proteomes" id="UP000326702"/>
    </source>
</evidence>
<gene>
    <name evidence="3" type="ORF">KDY119_02953</name>
</gene>
<feature type="signal peptide" evidence="2">
    <location>
        <begin position="1"/>
        <end position="28"/>
    </location>
</feature>
<dbReference type="OrthoDB" id="3267550at2"/>
<evidence type="ECO:0000313" key="3">
    <source>
        <dbReference type="EMBL" id="QFU99422.1"/>
    </source>
</evidence>
<name>A0A5P9QE94_9MICO</name>
<keyword evidence="2" id="KW-0732">Signal</keyword>
<dbReference type="Proteomes" id="UP000326702">
    <property type="component" value="Chromosome"/>
</dbReference>
<dbReference type="AlphaFoldDB" id="A0A5P9QE94"/>
<feature type="compositionally biased region" description="Polar residues" evidence="1">
    <location>
        <begin position="87"/>
        <end position="102"/>
    </location>
</feature>
<dbReference type="PROSITE" id="PS51257">
    <property type="entry name" value="PROKAR_LIPOPROTEIN"/>
    <property type="match status" value="1"/>
</dbReference>
<accession>A0A5P9QE94</accession>
<evidence type="ECO:0000256" key="1">
    <source>
        <dbReference type="SAM" id="MobiDB-lite"/>
    </source>
</evidence>
<reference evidence="3 4" key="1">
    <citation type="submission" date="2019-10" db="EMBL/GenBank/DDBJ databases">
        <title>Genome sequence of Luteimicrobium xylanilyticum HY-24.</title>
        <authorList>
            <person name="Kim D.Y."/>
            <person name="Park H.-Y."/>
        </authorList>
    </citation>
    <scope>NUCLEOTIDE SEQUENCE [LARGE SCALE GENOMIC DNA]</scope>
    <source>
        <strain evidence="3 4">HY-24</strain>
    </source>
</reference>
<organism evidence="3 4">
    <name type="scientific">Luteimicrobium xylanilyticum</name>
    <dbReference type="NCBI Taxonomy" id="1133546"/>
    <lineage>
        <taxon>Bacteria</taxon>
        <taxon>Bacillati</taxon>
        <taxon>Actinomycetota</taxon>
        <taxon>Actinomycetes</taxon>
        <taxon>Micrococcales</taxon>
        <taxon>Luteimicrobium</taxon>
    </lineage>
</organism>
<dbReference type="KEGG" id="lxl:KDY119_02953"/>
<sequence length="160" mass="16133">MNRSTARMSKFLAVPVALASAAALSACAPTQTNKPYQPSDGIDVVVGDVKGINLMVLSSAKGDPGRLLGSFYNNGTEKATVTVEPEGTSSATVSVDPSSVTQLGEGKTDDVVFDSTSAAPGATLPVTVTVGDDTETVSVPVLDGTLPEYATLLPTASAEG</sequence>
<feature type="region of interest" description="Disordered" evidence="1">
    <location>
        <begin position="81"/>
        <end position="105"/>
    </location>
</feature>
<evidence type="ECO:0000256" key="2">
    <source>
        <dbReference type="SAM" id="SignalP"/>
    </source>
</evidence>
<protein>
    <recommendedName>
        <fullName evidence="5">Lipoprotein</fullName>
    </recommendedName>
</protein>
<evidence type="ECO:0008006" key="5">
    <source>
        <dbReference type="Google" id="ProtNLM"/>
    </source>
</evidence>
<feature type="chain" id="PRO_5024801530" description="Lipoprotein" evidence="2">
    <location>
        <begin position="29"/>
        <end position="160"/>
    </location>
</feature>
<dbReference type="EMBL" id="CP045529">
    <property type="protein sequence ID" value="QFU99422.1"/>
    <property type="molecule type" value="Genomic_DNA"/>
</dbReference>
<proteinExistence type="predicted"/>
<dbReference type="RefSeq" id="WP_153022471.1">
    <property type="nucleotide sequence ID" value="NZ_BAABIH010000008.1"/>
</dbReference>